<comment type="caution">
    <text evidence="6">The sequence shown here is derived from an EMBL/GenBank/DDBJ whole genome shotgun (WGS) entry which is preliminary data.</text>
</comment>
<feature type="coiled-coil region" evidence="4">
    <location>
        <begin position="248"/>
        <end position="285"/>
    </location>
</feature>
<dbReference type="GO" id="GO:0003676">
    <property type="term" value="F:nucleic acid binding"/>
    <property type="evidence" value="ECO:0007669"/>
    <property type="project" value="UniProtKB-ARBA"/>
</dbReference>
<dbReference type="GO" id="GO:0016887">
    <property type="term" value="F:ATP hydrolysis activity"/>
    <property type="evidence" value="ECO:0007669"/>
    <property type="project" value="InterPro"/>
</dbReference>
<organism evidence="6 7">
    <name type="scientific">Soehngenia longivitae</name>
    <dbReference type="NCBI Taxonomy" id="2562294"/>
    <lineage>
        <taxon>Bacteria</taxon>
        <taxon>Bacillati</taxon>
        <taxon>Bacillota</taxon>
        <taxon>Tissierellia</taxon>
        <taxon>Tissierellales</taxon>
        <taxon>Tissierellaceae</taxon>
        <taxon>Soehngenia</taxon>
    </lineage>
</organism>
<evidence type="ECO:0000313" key="7">
    <source>
        <dbReference type="Proteomes" id="UP000298381"/>
    </source>
</evidence>
<dbReference type="OrthoDB" id="9801441at2"/>
<keyword evidence="7" id="KW-1185">Reference proteome</keyword>
<dbReference type="InterPro" id="IPR003593">
    <property type="entry name" value="AAA+_ATPase"/>
</dbReference>
<dbReference type="PROSITE" id="PS00211">
    <property type="entry name" value="ABC_TRANSPORTER_1"/>
    <property type="match status" value="2"/>
</dbReference>
<sequence length="633" mass="73703">MLVLSASNITKSYVDKKILENISFFVEEKDKIGLLGLNGAGKTTLFEIISGNVEPDSGEIFIKSTMKIGYLKQHTKVDSNFTVYEECLTVFEDLIKMEERIHSLAELISEKSNAGDESYESNLKEYGTLLEEFNRRNGYGFKSEIKGVLKGLGFTDEDLDKSVSILSGGQKSRVALAKLLLEKPDILLLDEPTNHLDIESIEWLETFIKDYDKALLLISHDRYFLDKVVNRVFYLENRNIYIYNTNYTKFMEQRKKDIEILKKQYENQQKEIKRQQEIIERYMQYGNERYIKQARSRQKMLEKMKVIEKSDTNKKLSLAFEPSVISGRDVLLAEKISKSFDDEILFKDISLSIYRGEKVGLIGPNGIGKTTLFKILLGKMPFDDGEIILGKNVITGYFDQEMAHLSDEKTVIDEIWDTYPYLTHYQVRSYLSRFLFIGDDLFKEVSNLSGGEKARLSLLKLMLSNANFLLMDEPTNHLDIDSKEVLEDALNMYSGTVFVISHDRYFLNQIATKIYELTQDGIFEYLGNYDYYLEKKKELNEEEPAEEEKTKTQIKLEKKKEKELIQKEKEQIEKQKFLEKSILELEQTLNDIDSILADSKTYEDHERALEISKKRDDVEKKLNELYDKWVDLS</sequence>
<dbReference type="GO" id="GO:0005524">
    <property type="term" value="F:ATP binding"/>
    <property type="evidence" value="ECO:0007669"/>
    <property type="project" value="UniProtKB-KW"/>
</dbReference>
<dbReference type="Pfam" id="PF12848">
    <property type="entry name" value="ABC_tran_Xtn"/>
    <property type="match status" value="1"/>
</dbReference>
<dbReference type="PANTHER" id="PTHR42855:SF2">
    <property type="entry name" value="DRUG RESISTANCE ABC TRANSPORTER,ATP-BINDING PROTEIN"/>
    <property type="match status" value="1"/>
</dbReference>
<evidence type="ECO:0000256" key="4">
    <source>
        <dbReference type="SAM" id="Coils"/>
    </source>
</evidence>
<proteinExistence type="predicted"/>
<keyword evidence="2" id="KW-0547">Nucleotide-binding</keyword>
<dbReference type="SMART" id="SM00382">
    <property type="entry name" value="AAA"/>
    <property type="match status" value="2"/>
</dbReference>
<dbReference type="InterPro" id="IPR017871">
    <property type="entry name" value="ABC_transporter-like_CS"/>
</dbReference>
<evidence type="ECO:0000256" key="1">
    <source>
        <dbReference type="ARBA" id="ARBA00022737"/>
    </source>
</evidence>
<dbReference type="Gene3D" id="3.40.50.300">
    <property type="entry name" value="P-loop containing nucleotide triphosphate hydrolases"/>
    <property type="match status" value="2"/>
</dbReference>
<dbReference type="SUPFAM" id="SSF52540">
    <property type="entry name" value="P-loop containing nucleoside triphosphate hydrolases"/>
    <property type="match status" value="2"/>
</dbReference>
<dbReference type="FunFam" id="3.40.50.300:FF:000011">
    <property type="entry name" value="Putative ABC transporter ATP-binding component"/>
    <property type="match status" value="1"/>
</dbReference>
<keyword evidence="1" id="KW-0677">Repeat</keyword>
<protein>
    <submittedName>
        <fullName evidence="6">ABC transporter ATP-binding protein</fullName>
    </submittedName>
</protein>
<dbReference type="InterPro" id="IPR027417">
    <property type="entry name" value="P-loop_NTPase"/>
</dbReference>
<feature type="domain" description="ABC transporter" evidence="5">
    <location>
        <begin position="4"/>
        <end position="262"/>
    </location>
</feature>
<dbReference type="FunFam" id="3.40.50.300:FF:000309">
    <property type="entry name" value="ABC transporter ATP-binding protein"/>
    <property type="match status" value="1"/>
</dbReference>
<dbReference type="Pfam" id="PF00005">
    <property type="entry name" value="ABC_tran"/>
    <property type="match status" value="2"/>
</dbReference>
<dbReference type="PANTHER" id="PTHR42855">
    <property type="entry name" value="ABC TRANSPORTER ATP-BINDING SUBUNIT"/>
    <property type="match status" value="1"/>
</dbReference>
<evidence type="ECO:0000259" key="5">
    <source>
        <dbReference type="PROSITE" id="PS50893"/>
    </source>
</evidence>
<dbReference type="AlphaFoldDB" id="A0A4Z0DA48"/>
<dbReference type="EMBL" id="SRIB01000001">
    <property type="protein sequence ID" value="TFZ41735.1"/>
    <property type="molecule type" value="Genomic_DNA"/>
</dbReference>
<dbReference type="CDD" id="cd03221">
    <property type="entry name" value="ABCF_EF-3"/>
    <property type="match status" value="2"/>
</dbReference>
<keyword evidence="3 6" id="KW-0067">ATP-binding</keyword>
<gene>
    <name evidence="6" type="ORF">E4100_00955</name>
</gene>
<dbReference type="InterPro" id="IPR032781">
    <property type="entry name" value="ABC_tran_Xtn"/>
</dbReference>
<dbReference type="PROSITE" id="PS50893">
    <property type="entry name" value="ABC_TRANSPORTER_2"/>
    <property type="match status" value="2"/>
</dbReference>
<keyword evidence="4" id="KW-0175">Coiled coil</keyword>
<dbReference type="InterPro" id="IPR003439">
    <property type="entry name" value="ABC_transporter-like_ATP-bd"/>
</dbReference>
<evidence type="ECO:0000256" key="3">
    <source>
        <dbReference type="ARBA" id="ARBA00022840"/>
    </source>
</evidence>
<dbReference type="Proteomes" id="UP000298381">
    <property type="component" value="Unassembled WGS sequence"/>
</dbReference>
<accession>A0A4Z0DA48</accession>
<reference evidence="6 7" key="1">
    <citation type="submission" date="2019-03" db="EMBL/GenBank/DDBJ databases">
        <title>Draft genome sequence data and analysis of a Fermenting Bacterium, Soehngenia longevitae strain 1933PT, isolated from petroleum reservoir in Azerbaijan.</title>
        <authorList>
            <person name="Grouzdev D.S."/>
            <person name="Bidzhieva S.K."/>
            <person name="Sokolova D.S."/>
            <person name="Tourova T.P."/>
            <person name="Poltaraus A.B."/>
            <person name="Nazina T.N."/>
        </authorList>
    </citation>
    <scope>NUCLEOTIDE SEQUENCE [LARGE SCALE GENOMIC DNA]</scope>
    <source>
        <strain evidence="6 7">1933P</strain>
    </source>
</reference>
<name>A0A4Z0DA48_9FIRM</name>
<feature type="domain" description="ABC transporter" evidence="5">
    <location>
        <begin position="331"/>
        <end position="544"/>
    </location>
</feature>
<evidence type="ECO:0000313" key="6">
    <source>
        <dbReference type="EMBL" id="TFZ41735.1"/>
    </source>
</evidence>
<dbReference type="RefSeq" id="WP_135269947.1">
    <property type="nucleotide sequence ID" value="NZ_SRIB01000001.1"/>
</dbReference>
<dbReference type="InterPro" id="IPR051309">
    <property type="entry name" value="ABCF_ATPase"/>
</dbReference>
<evidence type="ECO:0000256" key="2">
    <source>
        <dbReference type="ARBA" id="ARBA00022741"/>
    </source>
</evidence>